<dbReference type="Gene3D" id="3.40.50.150">
    <property type="entry name" value="Vaccinia Virus protein VP39"/>
    <property type="match status" value="1"/>
</dbReference>
<dbReference type="RefSeq" id="XP_012892984.1">
    <property type="nucleotide sequence ID" value="XM_013037530.1"/>
</dbReference>
<name>A0A1S3GXI5_DIPOR</name>
<dbReference type="AlphaFoldDB" id="A0A1S3GXI5"/>
<organism evidence="1 2">
    <name type="scientific">Dipodomys ordii</name>
    <name type="common">Ord's kangaroo rat</name>
    <dbReference type="NCBI Taxonomy" id="10020"/>
    <lineage>
        <taxon>Eukaryota</taxon>
        <taxon>Metazoa</taxon>
        <taxon>Chordata</taxon>
        <taxon>Craniata</taxon>
        <taxon>Vertebrata</taxon>
        <taxon>Euteleostomi</taxon>
        <taxon>Mammalia</taxon>
        <taxon>Eutheria</taxon>
        <taxon>Euarchontoglires</taxon>
        <taxon>Glires</taxon>
        <taxon>Rodentia</taxon>
        <taxon>Castorimorpha</taxon>
        <taxon>Heteromyidae</taxon>
        <taxon>Dipodomyinae</taxon>
        <taxon>Dipodomys</taxon>
    </lineage>
</organism>
<dbReference type="PANTHER" id="PTHR18895">
    <property type="entry name" value="HEMK METHYLTRANSFERASE"/>
    <property type="match status" value="1"/>
</dbReference>
<dbReference type="CDD" id="cd02440">
    <property type="entry name" value="AdoMet_MTases"/>
    <property type="match status" value="1"/>
</dbReference>
<dbReference type="GO" id="GO:0005739">
    <property type="term" value="C:mitochondrion"/>
    <property type="evidence" value="ECO:0007669"/>
    <property type="project" value="TreeGrafter"/>
</dbReference>
<proteinExistence type="predicted"/>
<keyword evidence="1" id="KW-1185">Reference proteome</keyword>
<sequence>MSPAETKDKEAILCNRLHCDVTITEDGDVPQTKSDMALRVLLEDEIHRGKLLPQEWRASCSCPLADPAAQCQTELEPQDLSPMICHHRMRGDGKWDTWASEKKICFIHDLPDEVDFQSPAAVNWGSWCTPGLLVALTWFRPSVFRLQAPTGVAAYSFSQQFTVTTIVEDVLGSRDYDLAIHSLPAVSRDNSEHLHWNLGVSETWDASRILSLQHENWGPDIVDHPVCPREWGGGPLTLSFTSLQPCSNLSGEWSATELVSGWTEIFEKIGIPEVLESSEDIMAHVLGTKTVKELVEWVLEEVVQHPHVAGTHSDPLILEVGCDSGAVLLSLLNQLHESQVIAVDKDEASIRLTQNNAQRLRLPDRIWIIPLDVTLEGSWILLLPWAPLDPVISNPPNVFHQDMEQLAPEIL</sequence>
<reference evidence="2" key="1">
    <citation type="submission" date="2025-08" db="UniProtKB">
        <authorList>
            <consortium name="RefSeq"/>
        </authorList>
    </citation>
    <scope>IDENTIFICATION</scope>
    <source>
        <tissue evidence="2">Kidney</tissue>
    </source>
</reference>
<dbReference type="Proteomes" id="UP000081671">
    <property type="component" value="Unplaced"/>
</dbReference>
<dbReference type="InParanoid" id="A0A1S3GXI5"/>
<dbReference type="GeneID" id="106002699"/>
<evidence type="ECO:0000313" key="1">
    <source>
        <dbReference type="Proteomes" id="UP000081671"/>
    </source>
</evidence>
<dbReference type="InterPro" id="IPR029063">
    <property type="entry name" value="SAM-dependent_MTases_sf"/>
</dbReference>
<accession>A0A1S3GXI5</accession>
<dbReference type="InterPro" id="IPR050320">
    <property type="entry name" value="N5-glutamine_MTase"/>
</dbReference>
<dbReference type="PANTHER" id="PTHR18895:SF74">
    <property type="entry name" value="MTRF1L RELEASE FACTOR GLUTAMINE METHYLTRANSFERASE"/>
    <property type="match status" value="1"/>
</dbReference>
<dbReference type="KEGG" id="dord:106002699"/>
<protein>
    <submittedName>
        <fullName evidence="2">Uncharacterized protein LOC106002699</fullName>
    </submittedName>
</protein>
<dbReference type="OrthoDB" id="269872at2759"/>
<dbReference type="SUPFAM" id="SSF53335">
    <property type="entry name" value="S-adenosyl-L-methionine-dependent methyltransferases"/>
    <property type="match status" value="1"/>
</dbReference>
<gene>
    <name evidence="2" type="primary">LOC106002699</name>
</gene>
<feature type="non-terminal residue" evidence="2">
    <location>
        <position position="411"/>
    </location>
</feature>
<evidence type="ECO:0000313" key="2">
    <source>
        <dbReference type="RefSeq" id="XP_012892984.1"/>
    </source>
</evidence>